<dbReference type="Gene3D" id="2.30.30.110">
    <property type="match status" value="1"/>
</dbReference>
<dbReference type="GO" id="GO:0003677">
    <property type="term" value="F:DNA binding"/>
    <property type="evidence" value="ECO:0007669"/>
    <property type="project" value="InterPro"/>
</dbReference>
<keyword evidence="4" id="KW-1185">Reference proteome</keyword>
<comment type="similarity">
    <text evidence="1">Belongs to the PemK/MazF family.</text>
</comment>
<dbReference type="Proteomes" id="UP000199584">
    <property type="component" value="Unassembled WGS sequence"/>
</dbReference>
<dbReference type="AlphaFoldDB" id="A0A1I6EM70"/>
<dbReference type="InterPro" id="IPR003477">
    <property type="entry name" value="PemK-like"/>
</dbReference>
<reference evidence="4" key="1">
    <citation type="submission" date="2016-10" db="EMBL/GenBank/DDBJ databases">
        <authorList>
            <person name="Varghese N."/>
            <person name="Submissions S."/>
        </authorList>
    </citation>
    <scope>NUCLEOTIDE SEQUENCE [LARGE SCALE GENOMIC DNA]</scope>
    <source>
        <strain evidence="4">DSM 3669</strain>
    </source>
</reference>
<accession>A0A1I6EM70</accession>
<proteinExistence type="inferred from homology"/>
<evidence type="ECO:0000313" key="4">
    <source>
        <dbReference type="Proteomes" id="UP000199584"/>
    </source>
</evidence>
<keyword evidence="2" id="KW-1277">Toxin-antitoxin system</keyword>
<evidence type="ECO:0000256" key="1">
    <source>
        <dbReference type="ARBA" id="ARBA00007521"/>
    </source>
</evidence>
<dbReference type="RefSeq" id="WP_092487994.1">
    <property type="nucleotide sequence ID" value="NZ_FOYM01000065.1"/>
</dbReference>
<evidence type="ECO:0000313" key="3">
    <source>
        <dbReference type="EMBL" id="SFR18651.1"/>
    </source>
</evidence>
<dbReference type="STRING" id="39060.SAMN05660706_1652"/>
<dbReference type="SUPFAM" id="SSF50118">
    <property type="entry name" value="Cell growth inhibitor/plasmid maintenance toxic component"/>
    <property type="match status" value="1"/>
</dbReference>
<evidence type="ECO:0000256" key="2">
    <source>
        <dbReference type="ARBA" id="ARBA00022649"/>
    </source>
</evidence>
<name>A0A1I6EM70_9FIRM</name>
<gene>
    <name evidence="3" type="ORF">SAMN05660706_1652</name>
</gene>
<dbReference type="InterPro" id="IPR011067">
    <property type="entry name" value="Plasmid_toxin/cell-grow_inhib"/>
</dbReference>
<dbReference type="OrthoDB" id="2989738at2"/>
<sequence length="152" mass="17332">MSDKNEVTAPYRSLQLYDIREFEVGEAYYIKDELIRIPTIDRSTEERNYHPGRRVVIAHNSNLNADPTWPLVHVAPLSHRVDLMRETDIEVTTNPDDGDGVAVDSIIQLALVQPVLKVDLERKVGKLSREKIAEMLALQEDMLLGEVEPLEE</sequence>
<dbReference type="Pfam" id="PF02452">
    <property type="entry name" value="PemK_toxin"/>
    <property type="match status" value="1"/>
</dbReference>
<protein>
    <submittedName>
        <fullName evidence="3">PemK-like, MazF-like toxin of type II toxin-antitoxin system</fullName>
    </submittedName>
</protein>
<dbReference type="EMBL" id="FOYM01000065">
    <property type="protein sequence ID" value="SFR18651.1"/>
    <property type="molecule type" value="Genomic_DNA"/>
</dbReference>
<organism evidence="3 4">
    <name type="scientific">Desulfoscipio geothermicus DSM 3669</name>
    <dbReference type="NCBI Taxonomy" id="1121426"/>
    <lineage>
        <taxon>Bacteria</taxon>
        <taxon>Bacillati</taxon>
        <taxon>Bacillota</taxon>
        <taxon>Clostridia</taxon>
        <taxon>Eubacteriales</taxon>
        <taxon>Desulfallaceae</taxon>
        <taxon>Desulfoscipio</taxon>
    </lineage>
</organism>